<accession>A0ACB7P7N4</accession>
<sequence>MSNVKAKIPAAPGDEVTAAALRQAIQALGISRDQLAELQGFTKRLLDEERRGMRHGRIEPTIIAKYRNEWPAWRTNPPEQMQPALRKCVSALRAGRSLLPPQSPPPLTRQDALPRPKTPNTAPPTTTTTTQPASPPSPPTPPPPPTHDAQTQTDDLNDSAEWFAGRFIRHYDAVQHHEVLEVQEVSTGKRSFVLVEDNSHPAALEGEVVAGEGAG</sequence>
<protein>
    <submittedName>
        <fullName evidence="1">Uncharacterized protein</fullName>
    </submittedName>
</protein>
<comment type="caution">
    <text evidence="1">The sequence shown here is derived from an EMBL/GenBank/DDBJ whole genome shotgun (WGS) entry which is preliminary data.</text>
</comment>
<keyword evidence="2" id="KW-1185">Reference proteome</keyword>
<proteinExistence type="predicted"/>
<evidence type="ECO:0000313" key="1">
    <source>
        <dbReference type="EMBL" id="KAH6631469.1"/>
    </source>
</evidence>
<gene>
    <name evidence="1" type="ORF">F5144DRAFT_648172</name>
</gene>
<evidence type="ECO:0000313" key="2">
    <source>
        <dbReference type="Proteomes" id="UP000724584"/>
    </source>
</evidence>
<dbReference type="Proteomes" id="UP000724584">
    <property type="component" value="Unassembled WGS sequence"/>
</dbReference>
<dbReference type="EMBL" id="JAGIZQ010000004">
    <property type="protein sequence ID" value="KAH6631469.1"/>
    <property type="molecule type" value="Genomic_DNA"/>
</dbReference>
<name>A0ACB7P7N4_9PEZI</name>
<reference evidence="1 2" key="1">
    <citation type="journal article" date="2021" name="Nat. Commun.">
        <title>Genetic determinants of endophytism in the Arabidopsis root mycobiome.</title>
        <authorList>
            <person name="Mesny F."/>
            <person name="Miyauchi S."/>
            <person name="Thiergart T."/>
            <person name="Pickel B."/>
            <person name="Atanasova L."/>
            <person name="Karlsson M."/>
            <person name="Huettel B."/>
            <person name="Barry K.W."/>
            <person name="Haridas S."/>
            <person name="Chen C."/>
            <person name="Bauer D."/>
            <person name="Andreopoulos W."/>
            <person name="Pangilinan J."/>
            <person name="LaButti K."/>
            <person name="Riley R."/>
            <person name="Lipzen A."/>
            <person name="Clum A."/>
            <person name="Drula E."/>
            <person name="Henrissat B."/>
            <person name="Kohler A."/>
            <person name="Grigoriev I.V."/>
            <person name="Martin F.M."/>
            <person name="Hacquard S."/>
        </authorList>
    </citation>
    <scope>NUCLEOTIDE SEQUENCE [LARGE SCALE GENOMIC DNA]</scope>
    <source>
        <strain evidence="1 2">MPI-SDFR-AT-0079</strain>
    </source>
</reference>
<organism evidence="1 2">
    <name type="scientific">Chaetomium tenue</name>
    <dbReference type="NCBI Taxonomy" id="1854479"/>
    <lineage>
        <taxon>Eukaryota</taxon>
        <taxon>Fungi</taxon>
        <taxon>Dikarya</taxon>
        <taxon>Ascomycota</taxon>
        <taxon>Pezizomycotina</taxon>
        <taxon>Sordariomycetes</taxon>
        <taxon>Sordariomycetidae</taxon>
        <taxon>Sordariales</taxon>
        <taxon>Chaetomiaceae</taxon>
        <taxon>Chaetomium</taxon>
    </lineage>
</organism>